<dbReference type="Gene3D" id="3.40.50.720">
    <property type="entry name" value="NAD(P)-binding Rossmann-like Domain"/>
    <property type="match status" value="1"/>
</dbReference>
<protein>
    <submittedName>
        <fullName evidence="4">NAD(P)-binding protein</fullName>
    </submittedName>
</protein>
<dbReference type="GeneID" id="37220350"/>
<sequence length="297" mass="32598">MSPIRKVALAGASGNLGQAILNQLLKHSFQVTVLSRLRSTHTFPPLVKIRHVDYGSQPSLMTALHGQDAIVSTLPPNALDHQLLLIDAAAAAGVRRFIPSEFGSDTSNPMCAALPVYHSKIETQKRLADRSGLTYTIICTGPFLDWGLTHGFMNIQNKTVTLYGTGDHIFSTTTLSTIGRAVCAVLARPAETENRVIRVHDIATTQNHLFQMAQKVVGSDGWVVQRRSVEEMYENSWTAFQQGRRDVQTMLGFIVTAAWGEGYGGRFGKTDNEMLGISEMTEVEVQGVVERLVENNC</sequence>
<keyword evidence="1" id="KW-0521">NADP</keyword>
<dbReference type="InterPro" id="IPR051609">
    <property type="entry name" value="NmrA/Isoflavone_reductase-like"/>
</dbReference>
<gene>
    <name evidence="4" type="ORF">BO80DRAFT_349054</name>
</gene>
<dbReference type="Proteomes" id="UP000249402">
    <property type="component" value="Unassembled WGS sequence"/>
</dbReference>
<proteinExistence type="predicted"/>
<dbReference type="InterPro" id="IPR036291">
    <property type="entry name" value="NAD(P)-bd_dom_sf"/>
</dbReference>
<evidence type="ECO:0000259" key="3">
    <source>
        <dbReference type="Pfam" id="PF05368"/>
    </source>
</evidence>
<accession>A0A395H6X0</accession>
<dbReference type="OrthoDB" id="9974981at2759"/>
<dbReference type="AlphaFoldDB" id="A0A395H6X0"/>
<evidence type="ECO:0000256" key="1">
    <source>
        <dbReference type="ARBA" id="ARBA00022857"/>
    </source>
</evidence>
<dbReference type="RefSeq" id="XP_025578008.1">
    <property type="nucleotide sequence ID" value="XM_025715485.1"/>
</dbReference>
<feature type="domain" description="NmrA-like" evidence="3">
    <location>
        <begin position="6"/>
        <end position="219"/>
    </location>
</feature>
<evidence type="ECO:0000313" key="4">
    <source>
        <dbReference type="EMBL" id="RAL03681.1"/>
    </source>
</evidence>
<dbReference type="Gene3D" id="3.90.25.10">
    <property type="entry name" value="UDP-galactose 4-epimerase, domain 1"/>
    <property type="match status" value="1"/>
</dbReference>
<dbReference type="VEuPathDB" id="FungiDB:BO80DRAFT_349054"/>
<reference evidence="4 5" key="1">
    <citation type="submission" date="2018-02" db="EMBL/GenBank/DDBJ databases">
        <title>The genomes of Aspergillus section Nigri reveals drivers in fungal speciation.</title>
        <authorList>
            <consortium name="DOE Joint Genome Institute"/>
            <person name="Vesth T.C."/>
            <person name="Nybo J."/>
            <person name="Theobald S."/>
            <person name="Brandl J."/>
            <person name="Frisvad J.C."/>
            <person name="Nielsen K.F."/>
            <person name="Lyhne E.K."/>
            <person name="Kogle M.E."/>
            <person name="Kuo A."/>
            <person name="Riley R."/>
            <person name="Clum A."/>
            <person name="Nolan M."/>
            <person name="Lipzen A."/>
            <person name="Salamov A."/>
            <person name="Henrissat B."/>
            <person name="Wiebenga A."/>
            <person name="De vries R.P."/>
            <person name="Grigoriev I.V."/>
            <person name="Mortensen U.H."/>
            <person name="Andersen M.R."/>
            <person name="Baker S.E."/>
        </authorList>
    </citation>
    <scope>NUCLEOTIDE SEQUENCE [LARGE SCALE GENOMIC DNA]</scope>
    <source>
        <strain evidence="4 5">CBS 121593</strain>
    </source>
</reference>
<evidence type="ECO:0000256" key="2">
    <source>
        <dbReference type="ARBA" id="ARBA00023002"/>
    </source>
</evidence>
<dbReference type="InterPro" id="IPR008030">
    <property type="entry name" value="NmrA-like"/>
</dbReference>
<keyword evidence="2" id="KW-0560">Oxidoreductase</keyword>
<name>A0A395H6X0_9EURO</name>
<dbReference type="SUPFAM" id="SSF51735">
    <property type="entry name" value="NAD(P)-binding Rossmann-fold domains"/>
    <property type="match status" value="1"/>
</dbReference>
<dbReference type="EMBL" id="KZ824426">
    <property type="protein sequence ID" value="RAL03681.1"/>
    <property type="molecule type" value="Genomic_DNA"/>
</dbReference>
<dbReference type="Pfam" id="PF05368">
    <property type="entry name" value="NmrA"/>
    <property type="match status" value="1"/>
</dbReference>
<dbReference type="GO" id="GO:0016491">
    <property type="term" value="F:oxidoreductase activity"/>
    <property type="evidence" value="ECO:0007669"/>
    <property type="project" value="UniProtKB-KW"/>
</dbReference>
<dbReference type="PANTHER" id="PTHR47706:SF1">
    <property type="entry name" value="CIPA-LIKE, PUTATIVE (AFU_ORTHOLOGUE AFUA_1G12460)-RELATED"/>
    <property type="match status" value="1"/>
</dbReference>
<evidence type="ECO:0000313" key="5">
    <source>
        <dbReference type="Proteomes" id="UP000249402"/>
    </source>
</evidence>
<organism evidence="4 5">
    <name type="scientific">Aspergillus ibericus CBS 121593</name>
    <dbReference type="NCBI Taxonomy" id="1448316"/>
    <lineage>
        <taxon>Eukaryota</taxon>
        <taxon>Fungi</taxon>
        <taxon>Dikarya</taxon>
        <taxon>Ascomycota</taxon>
        <taxon>Pezizomycotina</taxon>
        <taxon>Eurotiomycetes</taxon>
        <taxon>Eurotiomycetidae</taxon>
        <taxon>Eurotiales</taxon>
        <taxon>Aspergillaceae</taxon>
        <taxon>Aspergillus</taxon>
        <taxon>Aspergillus subgen. Circumdati</taxon>
    </lineage>
</organism>
<dbReference type="PANTHER" id="PTHR47706">
    <property type="entry name" value="NMRA-LIKE FAMILY PROTEIN"/>
    <property type="match status" value="1"/>
</dbReference>
<dbReference type="CDD" id="cd05259">
    <property type="entry name" value="PCBER_SDR_a"/>
    <property type="match status" value="1"/>
</dbReference>
<dbReference type="STRING" id="1448316.A0A395H6X0"/>
<dbReference type="InterPro" id="IPR045312">
    <property type="entry name" value="PCBER-like"/>
</dbReference>
<keyword evidence="5" id="KW-1185">Reference proteome</keyword>